<dbReference type="Pfam" id="PF13452">
    <property type="entry name" value="FAS1_DH_region"/>
    <property type="match status" value="1"/>
</dbReference>
<proteinExistence type="predicted"/>
<dbReference type="Gene3D" id="3.10.129.10">
    <property type="entry name" value="Hotdog Thioesterase"/>
    <property type="match status" value="2"/>
</dbReference>
<name>A0A212K8D1_9PROT</name>
<dbReference type="InterPro" id="IPR052741">
    <property type="entry name" value="Mitochondrial_HTD2"/>
</dbReference>
<dbReference type="EMBL" id="FLUO01000001">
    <property type="protein sequence ID" value="SBW07960.1"/>
    <property type="molecule type" value="Genomic_DNA"/>
</dbReference>
<dbReference type="PANTHER" id="PTHR28152">
    <property type="entry name" value="HYDROXYACYL-THIOESTER DEHYDRATASE TYPE 2, MITOCHONDRIAL"/>
    <property type="match status" value="1"/>
</dbReference>
<dbReference type="GO" id="GO:0019171">
    <property type="term" value="F:(3R)-hydroxyacyl-[acyl-carrier-protein] dehydratase activity"/>
    <property type="evidence" value="ECO:0007669"/>
    <property type="project" value="TreeGrafter"/>
</dbReference>
<evidence type="ECO:0000313" key="2">
    <source>
        <dbReference type="EMBL" id="SBW07960.1"/>
    </source>
</evidence>
<dbReference type="PANTHER" id="PTHR28152:SF1">
    <property type="entry name" value="HYDROXYACYL-THIOESTER DEHYDRATASE TYPE 2, MITOCHONDRIAL"/>
    <property type="match status" value="1"/>
</dbReference>
<accession>A0A212K8D1</accession>
<feature type="domain" description="FAS1-like dehydratase" evidence="1">
    <location>
        <begin position="17"/>
        <end position="144"/>
    </location>
</feature>
<organism evidence="2">
    <name type="scientific">uncultured Alphaproteobacteria bacterium</name>
    <dbReference type="NCBI Taxonomy" id="91750"/>
    <lineage>
        <taxon>Bacteria</taxon>
        <taxon>Pseudomonadati</taxon>
        <taxon>Pseudomonadota</taxon>
        <taxon>Alphaproteobacteria</taxon>
        <taxon>environmental samples</taxon>
    </lineage>
</organism>
<protein>
    <recommendedName>
        <fullName evidence="1">FAS1-like dehydratase domain-containing protein</fullName>
    </recommendedName>
</protein>
<dbReference type="InterPro" id="IPR039569">
    <property type="entry name" value="FAS1-like_DH_region"/>
</dbReference>
<dbReference type="AlphaFoldDB" id="A0A212K8D1"/>
<dbReference type="SUPFAM" id="SSF54637">
    <property type="entry name" value="Thioesterase/thiol ester dehydrase-isomerase"/>
    <property type="match status" value="2"/>
</dbReference>
<gene>
    <name evidence="2" type="ORF">KL86APRO_12309</name>
</gene>
<evidence type="ECO:0000259" key="1">
    <source>
        <dbReference type="Pfam" id="PF13452"/>
    </source>
</evidence>
<sequence>MTDGLLSESDADHLRRWIGRSETTRDEIVAAQIAAMSATIDRDDPLPANGDAVPPLWHWLFFMPRARRSALGRDGHPALGGFLPPVPLPRRMWAGGRIEWTTPLRIGAAAEKVSTVADVQVKHGKTGPLVFVTVRHEIRQHGAVCLVEEHDIVYRGYDRAGAAPPKPQSAPAVSEFSRTVTPDPVLLFRYSALTFNGHRIHYDRSFCTEEEGYPGLIFHGPLTATLLVDLVRAEVPGARFRSFAFRAVSPLYDTAPFTIHGCKTPQSDDGAYTLWALNPEGALAMQAEARIAV</sequence>
<reference evidence="2" key="1">
    <citation type="submission" date="2016-04" db="EMBL/GenBank/DDBJ databases">
        <authorList>
            <person name="Evans L.H."/>
            <person name="Alamgir A."/>
            <person name="Owens N."/>
            <person name="Weber N.D."/>
            <person name="Virtaneva K."/>
            <person name="Barbian K."/>
            <person name="Babar A."/>
            <person name="Rosenke K."/>
        </authorList>
    </citation>
    <scope>NUCLEOTIDE SEQUENCE</scope>
    <source>
        <strain evidence="2">86</strain>
    </source>
</reference>
<dbReference type="InterPro" id="IPR029069">
    <property type="entry name" value="HotDog_dom_sf"/>
</dbReference>